<evidence type="ECO:0000256" key="1">
    <source>
        <dbReference type="ARBA" id="ARBA00022448"/>
    </source>
</evidence>
<evidence type="ECO:0000256" key="4">
    <source>
        <dbReference type="ARBA" id="ARBA00022982"/>
    </source>
</evidence>
<evidence type="ECO:0000259" key="10">
    <source>
        <dbReference type="Pfam" id="PF04324"/>
    </source>
</evidence>
<keyword evidence="4" id="KW-0249">Electron transport</keyword>
<accession>A0A545U8N1</accession>
<evidence type="ECO:0000256" key="2">
    <source>
        <dbReference type="ARBA" id="ARBA00022714"/>
    </source>
</evidence>
<reference evidence="11 12" key="1">
    <citation type="submission" date="2019-07" db="EMBL/GenBank/DDBJ databases">
        <title>Draft genome for Aliikangiella sp. M105.</title>
        <authorList>
            <person name="Wang G."/>
        </authorList>
    </citation>
    <scope>NUCLEOTIDE SEQUENCE [LARGE SCALE GENOMIC DNA]</scope>
    <source>
        <strain evidence="11 12">M105</strain>
    </source>
</reference>
<dbReference type="Gene3D" id="1.10.10.1100">
    <property type="entry name" value="BFD-like [2Fe-2S]-binding domain"/>
    <property type="match status" value="1"/>
</dbReference>
<gene>
    <name evidence="11" type="ORF">FLL46_18050</name>
</gene>
<keyword evidence="1" id="KW-0813">Transport</keyword>
<dbReference type="AlphaFoldDB" id="A0A545U8N1"/>
<dbReference type="Pfam" id="PF04324">
    <property type="entry name" value="Fer2_BFD"/>
    <property type="match status" value="1"/>
</dbReference>
<keyword evidence="12" id="KW-1185">Reference proteome</keyword>
<keyword evidence="6" id="KW-0411">Iron-sulfur</keyword>
<comment type="cofactor">
    <cofactor evidence="7">
        <name>[2Fe-2S] cluster</name>
        <dbReference type="ChEBI" id="CHEBI:190135"/>
    </cofactor>
</comment>
<evidence type="ECO:0000256" key="3">
    <source>
        <dbReference type="ARBA" id="ARBA00022723"/>
    </source>
</evidence>
<dbReference type="CDD" id="cd19945">
    <property type="entry name" value="Fer2_BFD"/>
    <property type="match status" value="1"/>
</dbReference>
<dbReference type="RefSeq" id="WP_142932748.1">
    <property type="nucleotide sequence ID" value="NZ_ML660167.1"/>
</dbReference>
<feature type="domain" description="BFD-like [2Fe-2S]-binding" evidence="10">
    <location>
        <begin position="2"/>
        <end position="51"/>
    </location>
</feature>
<comment type="caution">
    <text evidence="11">The sequence shown here is derived from an EMBL/GenBank/DDBJ whole genome shotgun (WGS) entry which is preliminary data.</text>
</comment>
<dbReference type="GO" id="GO:0046872">
    <property type="term" value="F:metal ion binding"/>
    <property type="evidence" value="ECO:0007669"/>
    <property type="project" value="UniProtKB-KW"/>
</dbReference>
<sequence>MYVCICNAVTDSQIIEAQQNGHTSMSAITKHLGVGNCCGRCVPTAKEILKENSEVRKYIPKFSDSPALVPA</sequence>
<evidence type="ECO:0000313" key="11">
    <source>
        <dbReference type="EMBL" id="TQV85829.1"/>
    </source>
</evidence>
<dbReference type="InterPro" id="IPR041854">
    <property type="entry name" value="BFD-like_2Fe2S-bd_dom_sf"/>
</dbReference>
<evidence type="ECO:0000256" key="9">
    <source>
        <dbReference type="ARBA" id="ARBA00046332"/>
    </source>
</evidence>
<dbReference type="OrthoDB" id="9815350at2"/>
<keyword evidence="3" id="KW-0479">Metal-binding</keyword>
<comment type="similarity">
    <text evidence="9">Belongs to the Bfd family.</text>
</comment>
<proteinExistence type="inferred from homology"/>
<keyword evidence="2" id="KW-0001">2Fe-2S</keyword>
<evidence type="ECO:0000256" key="5">
    <source>
        <dbReference type="ARBA" id="ARBA00023004"/>
    </source>
</evidence>
<organism evidence="11 12">
    <name type="scientific">Aliikangiella coralliicola</name>
    <dbReference type="NCBI Taxonomy" id="2592383"/>
    <lineage>
        <taxon>Bacteria</taxon>
        <taxon>Pseudomonadati</taxon>
        <taxon>Pseudomonadota</taxon>
        <taxon>Gammaproteobacteria</taxon>
        <taxon>Oceanospirillales</taxon>
        <taxon>Pleioneaceae</taxon>
        <taxon>Aliikangiella</taxon>
    </lineage>
</organism>
<dbReference type="PANTHER" id="PTHR37424">
    <property type="entry name" value="BACTERIOFERRITIN-ASSOCIATED FERREDOXIN"/>
    <property type="match status" value="1"/>
</dbReference>
<dbReference type="InterPro" id="IPR007419">
    <property type="entry name" value="BFD-like_2Fe2S-bd_dom"/>
</dbReference>
<dbReference type="InterPro" id="IPR052371">
    <property type="entry name" value="BFD-associated_ferredoxin"/>
</dbReference>
<dbReference type="PANTHER" id="PTHR37424:SF1">
    <property type="entry name" value="BACTERIOFERRITIN-ASSOCIATED FERREDOXIN"/>
    <property type="match status" value="1"/>
</dbReference>
<evidence type="ECO:0000313" key="12">
    <source>
        <dbReference type="Proteomes" id="UP000315439"/>
    </source>
</evidence>
<name>A0A545U8N1_9GAMM</name>
<keyword evidence="5" id="KW-0408">Iron</keyword>
<evidence type="ECO:0000256" key="8">
    <source>
        <dbReference type="ARBA" id="ARBA00039386"/>
    </source>
</evidence>
<protein>
    <recommendedName>
        <fullName evidence="8">Bacterioferritin-associated ferredoxin</fullName>
    </recommendedName>
</protein>
<dbReference type="GO" id="GO:0051537">
    <property type="term" value="F:2 iron, 2 sulfur cluster binding"/>
    <property type="evidence" value="ECO:0007669"/>
    <property type="project" value="UniProtKB-KW"/>
</dbReference>
<evidence type="ECO:0000256" key="6">
    <source>
        <dbReference type="ARBA" id="ARBA00023014"/>
    </source>
</evidence>
<dbReference type="EMBL" id="VIKS01000011">
    <property type="protein sequence ID" value="TQV85829.1"/>
    <property type="molecule type" value="Genomic_DNA"/>
</dbReference>
<dbReference type="Proteomes" id="UP000315439">
    <property type="component" value="Unassembled WGS sequence"/>
</dbReference>
<evidence type="ECO:0000256" key="7">
    <source>
        <dbReference type="ARBA" id="ARBA00034078"/>
    </source>
</evidence>